<dbReference type="Proteomes" id="UP000231292">
    <property type="component" value="Unassembled WGS sequence"/>
</dbReference>
<gene>
    <name evidence="7" type="ORF">COX41_02800</name>
</gene>
<evidence type="ECO:0000256" key="2">
    <source>
        <dbReference type="ARBA" id="ARBA00022691"/>
    </source>
</evidence>
<dbReference type="GO" id="GO:0031419">
    <property type="term" value="F:cobalamin binding"/>
    <property type="evidence" value="ECO:0007669"/>
    <property type="project" value="InterPro"/>
</dbReference>
<dbReference type="PANTHER" id="PTHR43409:SF16">
    <property type="entry name" value="SLR0320 PROTEIN"/>
    <property type="match status" value="1"/>
</dbReference>
<dbReference type="Pfam" id="PF02310">
    <property type="entry name" value="B12-binding"/>
    <property type="match status" value="1"/>
</dbReference>
<feature type="domain" description="B12-binding" evidence="6">
    <location>
        <begin position="1"/>
        <end position="140"/>
    </location>
</feature>
<feature type="non-terminal residue" evidence="7">
    <location>
        <position position="208"/>
    </location>
</feature>
<dbReference type="CDD" id="cd02068">
    <property type="entry name" value="radical_SAM_B12_BD"/>
    <property type="match status" value="1"/>
</dbReference>
<evidence type="ECO:0000313" key="7">
    <source>
        <dbReference type="EMBL" id="PIP19433.1"/>
    </source>
</evidence>
<dbReference type="GO" id="GO:0046872">
    <property type="term" value="F:metal ion binding"/>
    <property type="evidence" value="ECO:0007669"/>
    <property type="project" value="UniProtKB-KW"/>
</dbReference>
<dbReference type="SFLD" id="SFLDG01082">
    <property type="entry name" value="B12-binding_domain_containing"/>
    <property type="match status" value="1"/>
</dbReference>
<evidence type="ECO:0000259" key="6">
    <source>
        <dbReference type="PROSITE" id="PS51332"/>
    </source>
</evidence>
<evidence type="ECO:0000256" key="3">
    <source>
        <dbReference type="ARBA" id="ARBA00022723"/>
    </source>
</evidence>
<keyword evidence="3" id="KW-0479">Metal-binding</keyword>
<proteinExistence type="predicted"/>
<dbReference type="GO" id="GO:0005829">
    <property type="term" value="C:cytosol"/>
    <property type="evidence" value="ECO:0007669"/>
    <property type="project" value="TreeGrafter"/>
</dbReference>
<sequence length="208" mass="23528">MKISLVYPPTSELNLKGYPLGLAYLSASLNKYHEVDIYNYNGRKFDKSIKSFLSSIKIKKPDLVGISFNSFNRWGAFKLLKHIKRIDKNIHVVLGGVHPSTLYKQTFKYFYNDLDFIIQSEGEKSLPMLCRALENGSDLSLISGLVYKDKSGGIIANRVSDLVKDLDELPLPDYSYAAEEIKQKEIAYLISSRGCPVNCSFCSTSSFW</sequence>
<evidence type="ECO:0000256" key="5">
    <source>
        <dbReference type="ARBA" id="ARBA00023014"/>
    </source>
</evidence>
<dbReference type="SFLD" id="SFLDS00029">
    <property type="entry name" value="Radical_SAM"/>
    <property type="match status" value="1"/>
</dbReference>
<dbReference type="AlphaFoldDB" id="A0A2G9YL46"/>
<protein>
    <recommendedName>
        <fullName evidence="6">B12-binding domain-containing protein</fullName>
    </recommendedName>
</protein>
<dbReference type="EMBL" id="PCRK01000064">
    <property type="protein sequence ID" value="PIP19433.1"/>
    <property type="molecule type" value="Genomic_DNA"/>
</dbReference>
<dbReference type="InterPro" id="IPR051198">
    <property type="entry name" value="BchE-like"/>
</dbReference>
<evidence type="ECO:0000313" key="8">
    <source>
        <dbReference type="Proteomes" id="UP000231292"/>
    </source>
</evidence>
<keyword evidence="4" id="KW-0408">Iron</keyword>
<dbReference type="Gene3D" id="3.40.50.280">
    <property type="entry name" value="Cobalamin-binding domain"/>
    <property type="match status" value="1"/>
</dbReference>
<dbReference type="GO" id="GO:0051536">
    <property type="term" value="F:iron-sulfur cluster binding"/>
    <property type="evidence" value="ECO:0007669"/>
    <property type="project" value="UniProtKB-KW"/>
</dbReference>
<evidence type="ECO:0000256" key="1">
    <source>
        <dbReference type="ARBA" id="ARBA00001966"/>
    </source>
</evidence>
<dbReference type="SUPFAM" id="SSF102114">
    <property type="entry name" value="Radical SAM enzymes"/>
    <property type="match status" value="1"/>
</dbReference>
<dbReference type="PANTHER" id="PTHR43409">
    <property type="entry name" value="ANAEROBIC MAGNESIUM-PROTOPORPHYRIN IX MONOMETHYL ESTER CYCLASE-RELATED"/>
    <property type="match status" value="1"/>
</dbReference>
<dbReference type="PROSITE" id="PS51332">
    <property type="entry name" value="B12_BINDING"/>
    <property type="match status" value="1"/>
</dbReference>
<organism evidence="7 8">
    <name type="scientific">Candidatus Sherwoodlollariibacterium unditelluris</name>
    <dbReference type="NCBI Taxonomy" id="1974757"/>
    <lineage>
        <taxon>Bacteria</taxon>
        <taxon>Pseudomonadati</taxon>
        <taxon>Candidatus Omnitrophota</taxon>
        <taxon>Candidatus Sherwoodlollariibacterium</taxon>
    </lineage>
</organism>
<dbReference type="InterPro" id="IPR006158">
    <property type="entry name" value="Cobalamin-bd"/>
</dbReference>
<reference evidence="7 8" key="1">
    <citation type="submission" date="2017-09" db="EMBL/GenBank/DDBJ databases">
        <title>Depth-based differentiation of microbial function through sediment-hosted aquifers and enrichment of novel symbionts in the deep terrestrial subsurface.</title>
        <authorList>
            <person name="Probst A.J."/>
            <person name="Ladd B."/>
            <person name="Jarett J.K."/>
            <person name="Geller-Mcgrath D.E."/>
            <person name="Sieber C.M."/>
            <person name="Emerson J.B."/>
            <person name="Anantharaman K."/>
            <person name="Thomas B.C."/>
            <person name="Malmstrom R."/>
            <person name="Stieglmeier M."/>
            <person name="Klingl A."/>
            <person name="Woyke T."/>
            <person name="Ryan C.M."/>
            <person name="Banfield J.F."/>
        </authorList>
    </citation>
    <scope>NUCLEOTIDE SEQUENCE [LARGE SCALE GENOMIC DNA]</scope>
    <source>
        <strain evidence="7">CG23_combo_of_CG06-09_8_20_14_all_41_10</strain>
    </source>
</reference>
<keyword evidence="2" id="KW-0949">S-adenosyl-L-methionine</keyword>
<comment type="cofactor">
    <cofactor evidence="1">
        <name>[4Fe-4S] cluster</name>
        <dbReference type="ChEBI" id="CHEBI:49883"/>
    </cofactor>
</comment>
<evidence type="ECO:0000256" key="4">
    <source>
        <dbReference type="ARBA" id="ARBA00023004"/>
    </source>
</evidence>
<comment type="caution">
    <text evidence="7">The sequence shown here is derived from an EMBL/GenBank/DDBJ whole genome shotgun (WGS) entry which is preliminary data.</text>
</comment>
<accession>A0A2G9YL46</accession>
<dbReference type="InterPro" id="IPR007197">
    <property type="entry name" value="rSAM"/>
</dbReference>
<dbReference type="GO" id="GO:0003824">
    <property type="term" value="F:catalytic activity"/>
    <property type="evidence" value="ECO:0007669"/>
    <property type="project" value="InterPro"/>
</dbReference>
<keyword evidence="5" id="KW-0411">Iron-sulfur</keyword>
<name>A0A2G9YL46_9BACT</name>
<dbReference type="InterPro" id="IPR058240">
    <property type="entry name" value="rSAM_sf"/>
</dbReference>